<dbReference type="PANTHER" id="PTHR24020:SF87">
    <property type="entry name" value="COLLAGEN ALPHA-1(VI) CHAIN-LIKE"/>
    <property type="match status" value="1"/>
</dbReference>
<dbReference type="InterPro" id="IPR050525">
    <property type="entry name" value="ECM_Assembly_Org"/>
</dbReference>
<keyword evidence="3" id="KW-1185">Reference proteome</keyword>
<dbReference type="InterPro" id="IPR002035">
    <property type="entry name" value="VWF_A"/>
</dbReference>
<dbReference type="PROSITE" id="PS50234">
    <property type="entry name" value="VWFA"/>
    <property type="match status" value="1"/>
</dbReference>
<dbReference type="Pfam" id="PF00092">
    <property type="entry name" value="VWA"/>
    <property type="match status" value="1"/>
</dbReference>
<dbReference type="HOGENOM" id="CLU_008905_3_2_1"/>
<protein>
    <recommendedName>
        <fullName evidence="1">VWFA domain-containing protein</fullName>
    </recommendedName>
</protein>
<reference evidence="3" key="1">
    <citation type="journal article" date="2002" name="Science">
        <title>The draft genome of Ciona intestinalis: insights into chordate and vertebrate origins.</title>
        <authorList>
            <person name="Dehal P."/>
            <person name="Satou Y."/>
            <person name="Campbell R.K."/>
            <person name="Chapman J."/>
            <person name="Degnan B."/>
            <person name="De Tomaso A."/>
            <person name="Davidson B."/>
            <person name="Di Gregorio A."/>
            <person name="Gelpke M."/>
            <person name="Goodstein D.M."/>
            <person name="Harafuji N."/>
            <person name="Hastings K.E."/>
            <person name="Ho I."/>
            <person name="Hotta K."/>
            <person name="Huang W."/>
            <person name="Kawashima T."/>
            <person name="Lemaire P."/>
            <person name="Martinez D."/>
            <person name="Meinertzhagen I.A."/>
            <person name="Necula S."/>
            <person name="Nonaka M."/>
            <person name="Putnam N."/>
            <person name="Rash S."/>
            <person name="Saiga H."/>
            <person name="Satake M."/>
            <person name="Terry A."/>
            <person name="Yamada L."/>
            <person name="Wang H.G."/>
            <person name="Awazu S."/>
            <person name="Azumi K."/>
            <person name="Boore J."/>
            <person name="Branno M."/>
            <person name="Chin-Bow S."/>
            <person name="DeSantis R."/>
            <person name="Doyle S."/>
            <person name="Francino P."/>
            <person name="Keys D.N."/>
            <person name="Haga S."/>
            <person name="Hayashi H."/>
            <person name="Hino K."/>
            <person name="Imai K.S."/>
            <person name="Inaba K."/>
            <person name="Kano S."/>
            <person name="Kobayashi K."/>
            <person name="Kobayashi M."/>
            <person name="Lee B.I."/>
            <person name="Makabe K.W."/>
            <person name="Manohar C."/>
            <person name="Matassi G."/>
            <person name="Medina M."/>
            <person name="Mochizuki Y."/>
            <person name="Mount S."/>
            <person name="Morishita T."/>
            <person name="Miura S."/>
            <person name="Nakayama A."/>
            <person name="Nishizaka S."/>
            <person name="Nomoto H."/>
            <person name="Ohta F."/>
            <person name="Oishi K."/>
            <person name="Rigoutsos I."/>
            <person name="Sano M."/>
            <person name="Sasaki A."/>
            <person name="Sasakura Y."/>
            <person name="Shoguchi E."/>
            <person name="Shin-i T."/>
            <person name="Spagnuolo A."/>
            <person name="Stainier D."/>
            <person name="Suzuki M.M."/>
            <person name="Tassy O."/>
            <person name="Takatori N."/>
            <person name="Tokuoka M."/>
            <person name="Yagi K."/>
            <person name="Yoshizaki F."/>
            <person name="Wada S."/>
            <person name="Zhang C."/>
            <person name="Hyatt P.D."/>
            <person name="Larimer F."/>
            <person name="Detter C."/>
            <person name="Doggett N."/>
            <person name="Glavina T."/>
            <person name="Hawkins T."/>
            <person name="Richardson P."/>
            <person name="Lucas S."/>
            <person name="Kohara Y."/>
            <person name="Levine M."/>
            <person name="Satoh N."/>
            <person name="Rokhsar D.S."/>
        </authorList>
    </citation>
    <scope>NUCLEOTIDE SEQUENCE [LARGE SCALE GENOMIC DNA]</scope>
</reference>
<dbReference type="InParanoid" id="H2XYW6"/>
<dbReference type="InterPro" id="IPR036465">
    <property type="entry name" value="vWFA_dom_sf"/>
</dbReference>
<dbReference type="Ensembl" id="ENSCINT00000030926.1">
    <property type="protein sequence ID" value="ENSCINP00000034850.1"/>
    <property type="gene ID" value="ENSCING00000024963.1"/>
</dbReference>
<sequence length="113" mass="11943">GTRTGQALNYTAGTLIPTGNRPNARDVVLLITDGASQDDVVVPSQNLHATGALVFVLPVQPPRVRLRMDEIYTIAGNRANVITDALEGGFAALDEEFAGRISQLLCASPCPLN</sequence>
<dbReference type="SUPFAM" id="SSF53300">
    <property type="entry name" value="vWA-like"/>
    <property type="match status" value="1"/>
</dbReference>
<name>H2XYW6_CIOIN</name>
<organism evidence="2 3">
    <name type="scientific">Ciona intestinalis</name>
    <name type="common">Transparent sea squirt</name>
    <name type="synonym">Ascidia intestinalis</name>
    <dbReference type="NCBI Taxonomy" id="7719"/>
    <lineage>
        <taxon>Eukaryota</taxon>
        <taxon>Metazoa</taxon>
        <taxon>Chordata</taxon>
        <taxon>Tunicata</taxon>
        <taxon>Ascidiacea</taxon>
        <taxon>Phlebobranchia</taxon>
        <taxon>Cionidae</taxon>
        <taxon>Ciona</taxon>
    </lineage>
</organism>
<proteinExistence type="predicted"/>
<accession>H2XYW6</accession>
<feature type="domain" description="VWFA" evidence="1">
    <location>
        <begin position="1"/>
        <end position="101"/>
    </location>
</feature>
<evidence type="ECO:0000259" key="1">
    <source>
        <dbReference type="PROSITE" id="PS50234"/>
    </source>
</evidence>
<evidence type="ECO:0000313" key="2">
    <source>
        <dbReference type="Ensembl" id="ENSCINP00000034850.1"/>
    </source>
</evidence>
<dbReference type="Gene3D" id="3.40.50.410">
    <property type="entry name" value="von Willebrand factor, type A domain"/>
    <property type="match status" value="1"/>
</dbReference>
<dbReference type="OMA" id="MDEIYTI"/>
<reference evidence="2" key="3">
    <citation type="submission" date="2025-08" db="UniProtKB">
        <authorList>
            <consortium name="Ensembl"/>
        </authorList>
    </citation>
    <scope>IDENTIFICATION</scope>
</reference>
<evidence type="ECO:0000313" key="3">
    <source>
        <dbReference type="Proteomes" id="UP000008144"/>
    </source>
</evidence>
<dbReference type="AlphaFoldDB" id="H2XYW6"/>
<reference evidence="2" key="2">
    <citation type="journal article" date="2008" name="Genome Biol.">
        <title>Improved genome assembly and evidence-based global gene model set for the chordate Ciona intestinalis: new insight into intron and operon populations.</title>
        <authorList>
            <person name="Satou Y."/>
            <person name="Mineta K."/>
            <person name="Ogasawara M."/>
            <person name="Sasakura Y."/>
            <person name="Shoguchi E."/>
            <person name="Ueno K."/>
            <person name="Yamada L."/>
            <person name="Matsumoto J."/>
            <person name="Wasserscheid J."/>
            <person name="Dewar K."/>
            <person name="Wiley G.B."/>
            <person name="Macmil S.L."/>
            <person name="Roe B.A."/>
            <person name="Zeller R.W."/>
            <person name="Hastings K.E."/>
            <person name="Lemaire P."/>
            <person name="Lindquist E."/>
            <person name="Endo T."/>
            <person name="Hotta K."/>
            <person name="Inaba K."/>
        </authorList>
    </citation>
    <scope>NUCLEOTIDE SEQUENCE [LARGE SCALE GENOMIC DNA]</scope>
    <source>
        <strain evidence="2">wild type</strain>
    </source>
</reference>
<dbReference type="EMBL" id="EAAA01000030">
    <property type="status" value="NOT_ANNOTATED_CDS"/>
    <property type="molecule type" value="Genomic_DNA"/>
</dbReference>
<dbReference type="PANTHER" id="PTHR24020">
    <property type="entry name" value="COLLAGEN ALPHA"/>
    <property type="match status" value="1"/>
</dbReference>
<dbReference type="GeneTree" id="ENSGT00940000167520"/>
<dbReference type="Proteomes" id="UP000008144">
    <property type="component" value="Chromosome 1"/>
</dbReference>
<reference evidence="2" key="4">
    <citation type="submission" date="2025-09" db="UniProtKB">
        <authorList>
            <consortium name="Ensembl"/>
        </authorList>
    </citation>
    <scope>IDENTIFICATION</scope>
</reference>